<dbReference type="AlphaFoldDB" id="A0A9X3XEP6"/>
<protein>
    <submittedName>
        <fullName evidence="2">Uncharacterized protein</fullName>
    </submittedName>
</protein>
<accession>A0A9X3XEP6</accession>
<keyword evidence="3" id="KW-1185">Reference proteome</keyword>
<evidence type="ECO:0000313" key="2">
    <source>
        <dbReference type="EMBL" id="MDC3988060.1"/>
    </source>
</evidence>
<keyword evidence="1" id="KW-0732">Signal</keyword>
<proteinExistence type="predicted"/>
<comment type="caution">
    <text evidence="2">The sequence shown here is derived from an EMBL/GenBank/DDBJ whole genome shotgun (WGS) entry which is preliminary data.</text>
</comment>
<feature type="chain" id="PRO_5040983178" evidence="1">
    <location>
        <begin position="29"/>
        <end position="303"/>
    </location>
</feature>
<gene>
    <name evidence="2" type="ORF">KEG57_46770</name>
</gene>
<dbReference type="InterPro" id="IPR006311">
    <property type="entry name" value="TAT_signal"/>
</dbReference>
<reference evidence="2 3" key="1">
    <citation type="submission" date="2021-04" db="EMBL/GenBank/DDBJ databases">
        <title>Genome analysis of Polyangium sp.</title>
        <authorList>
            <person name="Li Y."/>
            <person name="Wang J."/>
        </authorList>
    </citation>
    <scope>NUCLEOTIDE SEQUENCE [LARGE SCALE GENOMIC DNA]</scope>
    <source>
        <strain evidence="2 3">SDU14</strain>
    </source>
</reference>
<evidence type="ECO:0000256" key="1">
    <source>
        <dbReference type="SAM" id="SignalP"/>
    </source>
</evidence>
<dbReference type="RefSeq" id="WP_272425423.1">
    <property type="nucleotide sequence ID" value="NZ_JAGTJJ010000064.1"/>
</dbReference>
<feature type="signal peptide" evidence="1">
    <location>
        <begin position="1"/>
        <end position="28"/>
    </location>
</feature>
<dbReference type="PROSITE" id="PS51318">
    <property type="entry name" value="TAT"/>
    <property type="match status" value="1"/>
</dbReference>
<sequence>MGKHRRRLLLGAAIGAIVAGLCPASAWATNSYLLRTQTDASGLVTVAVFERIAGNEQQHFQDFAIDVPPDFVAVGGGIEGTNYPAGNLITASYANDNLSAWMVSSKDHSVANPVRIRGYAIGLKISPLSREELMRYIQVAANSSGFAQHPDVSVGVPGGYVMIGGGMKVEWMGAGNLATASYPETPFNWRARSKDHEHYSPANLRVYAIGLAEYIPGVGRVRVEIASATSGTAPHPSSAANISPGFALTGGGALVHWSGAGNLLWRLKPITQGNQHGFEAASKDHNVPSPATITTYALGIRIQ</sequence>
<dbReference type="Proteomes" id="UP001151081">
    <property type="component" value="Unassembled WGS sequence"/>
</dbReference>
<dbReference type="EMBL" id="JAGTJJ010000064">
    <property type="protein sequence ID" value="MDC3988060.1"/>
    <property type="molecule type" value="Genomic_DNA"/>
</dbReference>
<evidence type="ECO:0000313" key="3">
    <source>
        <dbReference type="Proteomes" id="UP001151081"/>
    </source>
</evidence>
<organism evidence="2 3">
    <name type="scientific">Polyangium jinanense</name>
    <dbReference type="NCBI Taxonomy" id="2829994"/>
    <lineage>
        <taxon>Bacteria</taxon>
        <taxon>Pseudomonadati</taxon>
        <taxon>Myxococcota</taxon>
        <taxon>Polyangia</taxon>
        <taxon>Polyangiales</taxon>
        <taxon>Polyangiaceae</taxon>
        <taxon>Polyangium</taxon>
    </lineage>
</organism>
<name>A0A9X3XEP6_9BACT</name>